<dbReference type="OrthoDB" id="9811714at2"/>
<evidence type="ECO:0000313" key="6">
    <source>
        <dbReference type="Proteomes" id="UP000321934"/>
    </source>
</evidence>
<sequence>MVLNFDNKTPLFLGSVSKVIDIATVKVACVRRVVHMTGKIRNIRFELLCHANGSSFEIGDEVKVYSTRPISKMKKFCAVKVHC</sequence>
<evidence type="ECO:0000256" key="2">
    <source>
        <dbReference type="ARBA" id="ARBA00022980"/>
    </source>
</evidence>
<dbReference type="Pfam" id="PF00366">
    <property type="entry name" value="Ribosomal_S17"/>
    <property type="match status" value="1"/>
</dbReference>
<dbReference type="SUPFAM" id="SSF50249">
    <property type="entry name" value="Nucleic acid-binding proteins"/>
    <property type="match status" value="1"/>
</dbReference>
<dbReference type="GO" id="GO:0005840">
    <property type="term" value="C:ribosome"/>
    <property type="evidence" value="ECO:0007669"/>
    <property type="project" value="UniProtKB-KW"/>
</dbReference>
<protein>
    <recommendedName>
        <fullName evidence="4">30S ribosomal protein S17</fullName>
    </recommendedName>
</protein>
<comment type="similarity">
    <text evidence="1">Belongs to the universal ribosomal protein uS17 family.</text>
</comment>
<keyword evidence="3" id="KW-0687">Ribonucleoprotein</keyword>
<dbReference type="GO" id="GO:0006412">
    <property type="term" value="P:translation"/>
    <property type="evidence" value="ECO:0007669"/>
    <property type="project" value="InterPro"/>
</dbReference>
<dbReference type="GO" id="GO:0003735">
    <property type="term" value="F:structural constituent of ribosome"/>
    <property type="evidence" value="ECO:0007669"/>
    <property type="project" value="InterPro"/>
</dbReference>
<accession>A0A5B8XH80</accession>
<dbReference type="GO" id="GO:1990904">
    <property type="term" value="C:ribonucleoprotein complex"/>
    <property type="evidence" value="ECO:0007669"/>
    <property type="project" value="UniProtKB-KW"/>
</dbReference>
<reference evidence="5 6" key="1">
    <citation type="journal article" date="2019" name="ISME J.">
        <title>Deianiraea, an extracellular bacterium associated with the ciliate Paramecium, suggests an alternative scenario for the evolution of Rickettsiales.</title>
        <authorList>
            <person name="Castelli M."/>
            <person name="Sabaneyeva E."/>
            <person name="Lanzoni O."/>
            <person name="Lebedeva N."/>
            <person name="Floriano A.M."/>
            <person name="Gaiarsa S."/>
            <person name="Benken K."/>
            <person name="Modeo L."/>
            <person name="Bandi C."/>
            <person name="Potekhin A."/>
            <person name="Sassera D."/>
            <person name="Petroni G."/>
        </authorList>
    </citation>
    <scope>NUCLEOTIDE SEQUENCE [LARGE SCALE GENOMIC DNA]</scope>
    <source>
        <strain evidence="5">CyL4-1</strain>
    </source>
</reference>
<dbReference type="AlphaFoldDB" id="A0A5B8XH80"/>
<organism evidence="5 6">
    <name type="scientific">Candidatus Deianiraea vastatrix</name>
    <dbReference type="NCBI Taxonomy" id="2163644"/>
    <lineage>
        <taxon>Bacteria</taxon>
        <taxon>Pseudomonadati</taxon>
        <taxon>Pseudomonadota</taxon>
        <taxon>Alphaproteobacteria</taxon>
        <taxon>Rickettsiales</taxon>
        <taxon>Candidatus Deianiraeaceae</taxon>
        <taxon>Candidatus Deianiraea</taxon>
    </lineage>
</organism>
<keyword evidence="2 5" id="KW-0689">Ribosomal protein</keyword>
<dbReference type="Proteomes" id="UP000321934">
    <property type="component" value="Chromosome"/>
</dbReference>
<evidence type="ECO:0000256" key="4">
    <source>
        <dbReference type="ARBA" id="ARBA00035311"/>
    </source>
</evidence>
<evidence type="ECO:0000256" key="3">
    <source>
        <dbReference type="ARBA" id="ARBA00023274"/>
    </source>
</evidence>
<dbReference type="RefSeq" id="WP_146820487.1">
    <property type="nucleotide sequence ID" value="NZ_CP029077.1"/>
</dbReference>
<keyword evidence="6" id="KW-1185">Reference proteome</keyword>
<evidence type="ECO:0000313" key="5">
    <source>
        <dbReference type="EMBL" id="QED23197.1"/>
    </source>
</evidence>
<dbReference type="InterPro" id="IPR012340">
    <property type="entry name" value="NA-bd_OB-fold"/>
</dbReference>
<evidence type="ECO:0000256" key="1">
    <source>
        <dbReference type="ARBA" id="ARBA00010254"/>
    </source>
</evidence>
<dbReference type="InterPro" id="IPR000266">
    <property type="entry name" value="Ribosomal_uS17"/>
</dbReference>
<gene>
    <name evidence="5" type="ORF">Deia_00394</name>
</gene>
<dbReference type="EMBL" id="CP029077">
    <property type="protein sequence ID" value="QED23197.1"/>
    <property type="molecule type" value="Genomic_DNA"/>
</dbReference>
<dbReference type="Gene3D" id="2.40.50.140">
    <property type="entry name" value="Nucleic acid-binding proteins"/>
    <property type="match status" value="1"/>
</dbReference>
<name>A0A5B8XH80_9RICK</name>
<proteinExistence type="inferred from homology"/>